<evidence type="ECO:0000256" key="5">
    <source>
        <dbReference type="SAM" id="MobiDB-lite"/>
    </source>
</evidence>
<dbReference type="InterPro" id="IPR001046">
    <property type="entry name" value="NRAMP_fam"/>
</dbReference>
<feature type="transmembrane region" description="Helical" evidence="6">
    <location>
        <begin position="76"/>
        <end position="97"/>
    </location>
</feature>
<protein>
    <submittedName>
        <fullName evidence="7">Natural resistance-associated macrophage protein</fullName>
    </submittedName>
</protein>
<dbReference type="AlphaFoldDB" id="A0A212R473"/>
<evidence type="ECO:0000256" key="4">
    <source>
        <dbReference type="ARBA" id="ARBA00023136"/>
    </source>
</evidence>
<dbReference type="RefSeq" id="WP_104469605.1">
    <property type="nucleotide sequence ID" value="NZ_FYDG01000002.1"/>
</dbReference>
<gene>
    <name evidence="7" type="ORF">SAMN06265338_102538</name>
</gene>
<comment type="subcellular location">
    <subcellularLocation>
        <location evidence="1">Membrane</location>
        <topology evidence="1">Multi-pass membrane protein</topology>
    </subcellularLocation>
</comment>
<feature type="transmembrane region" description="Helical" evidence="6">
    <location>
        <begin position="117"/>
        <end position="139"/>
    </location>
</feature>
<evidence type="ECO:0000313" key="7">
    <source>
        <dbReference type="EMBL" id="SNB66807.1"/>
    </source>
</evidence>
<dbReference type="GO" id="GO:0016020">
    <property type="term" value="C:membrane"/>
    <property type="evidence" value="ECO:0007669"/>
    <property type="project" value="UniProtKB-SubCell"/>
</dbReference>
<sequence length="406" mass="42439">MLGLTCFGALVTQLSGMAAAVLGLSVMILTGSYRSVERVALAFGAAELVFLYAGWKAHPDFSRFAADAAAAHGPRFHYLVAANLGATLMPWAIFYQQSAACDKGLSRADLGPARLDTLLGAIFCQLVTCGVQAVAATHAAAVEGAGRRHSLEQHPREAPWFYGSFVALLAGAGLLVAGGVDPVRLSMAVGVLNALLLCCCRWRCSPCSGWRAGSLTRSCGPRARAARSPGWFLLWRRGWGFTPAWSASWVDPSRGGSEKCNGRSGRLVAHHPAADPVPGSGSERRQCGGDRHGLPHPAQPRRQAIVLGAAGAIVFRLLLTGVAGVLIGIPLLKLVSAFLLIVIAVNLSAAEPGDEAPPQTGEAARENIVGAALVIVMADAIMSLDNVVALAAITAGDFWLLRWASP</sequence>
<evidence type="ECO:0000256" key="2">
    <source>
        <dbReference type="ARBA" id="ARBA00022692"/>
    </source>
</evidence>
<feature type="transmembrane region" description="Helical" evidence="6">
    <location>
        <begin position="331"/>
        <end position="350"/>
    </location>
</feature>
<dbReference type="Pfam" id="PF03741">
    <property type="entry name" value="TerC"/>
    <property type="match status" value="1"/>
</dbReference>
<reference evidence="8" key="1">
    <citation type="submission" date="2017-06" db="EMBL/GenBank/DDBJ databases">
        <authorList>
            <person name="Varghese N."/>
            <person name="Submissions S."/>
        </authorList>
    </citation>
    <scope>NUCLEOTIDE SEQUENCE [LARGE SCALE GENOMIC DNA]</scope>
    <source>
        <strain evidence="8">DSM 137</strain>
    </source>
</reference>
<feature type="transmembrane region" description="Helical" evidence="6">
    <location>
        <begin position="39"/>
        <end position="55"/>
    </location>
</feature>
<dbReference type="InterPro" id="IPR005496">
    <property type="entry name" value="Integral_membrane_TerC"/>
</dbReference>
<keyword evidence="3 6" id="KW-1133">Transmembrane helix</keyword>
<name>A0A212R473_RHOAC</name>
<organism evidence="7 8">
    <name type="scientific">Rhodoblastus acidophilus</name>
    <name type="common">Rhodopseudomonas acidophila</name>
    <dbReference type="NCBI Taxonomy" id="1074"/>
    <lineage>
        <taxon>Bacteria</taxon>
        <taxon>Pseudomonadati</taxon>
        <taxon>Pseudomonadota</taxon>
        <taxon>Alphaproteobacteria</taxon>
        <taxon>Hyphomicrobiales</taxon>
        <taxon>Rhodoblastaceae</taxon>
        <taxon>Rhodoblastus</taxon>
    </lineage>
</organism>
<dbReference type="Pfam" id="PF01566">
    <property type="entry name" value="Nramp"/>
    <property type="match status" value="1"/>
</dbReference>
<keyword evidence="4 6" id="KW-0472">Membrane</keyword>
<dbReference type="EMBL" id="FYDG01000002">
    <property type="protein sequence ID" value="SNB66807.1"/>
    <property type="molecule type" value="Genomic_DNA"/>
</dbReference>
<evidence type="ECO:0000256" key="6">
    <source>
        <dbReference type="SAM" id="Phobius"/>
    </source>
</evidence>
<feature type="transmembrane region" description="Helical" evidence="6">
    <location>
        <begin position="160"/>
        <end position="179"/>
    </location>
</feature>
<keyword evidence="8" id="KW-1185">Reference proteome</keyword>
<feature type="compositionally biased region" description="Basic and acidic residues" evidence="5">
    <location>
        <begin position="282"/>
        <end position="293"/>
    </location>
</feature>
<proteinExistence type="predicted"/>
<feature type="region of interest" description="Disordered" evidence="5">
    <location>
        <begin position="270"/>
        <end position="298"/>
    </location>
</feature>
<feature type="transmembrane region" description="Helical" evidence="6">
    <location>
        <begin position="304"/>
        <end position="325"/>
    </location>
</feature>
<dbReference type="Proteomes" id="UP000198418">
    <property type="component" value="Unassembled WGS sequence"/>
</dbReference>
<evidence type="ECO:0000313" key="8">
    <source>
        <dbReference type="Proteomes" id="UP000198418"/>
    </source>
</evidence>
<evidence type="ECO:0000256" key="3">
    <source>
        <dbReference type="ARBA" id="ARBA00022989"/>
    </source>
</evidence>
<feature type="transmembrane region" description="Helical" evidence="6">
    <location>
        <begin position="371"/>
        <end position="393"/>
    </location>
</feature>
<accession>A0A212R473</accession>
<dbReference type="GO" id="GO:0046873">
    <property type="term" value="F:metal ion transmembrane transporter activity"/>
    <property type="evidence" value="ECO:0007669"/>
    <property type="project" value="InterPro"/>
</dbReference>
<keyword evidence="2 6" id="KW-0812">Transmembrane</keyword>
<evidence type="ECO:0000256" key="1">
    <source>
        <dbReference type="ARBA" id="ARBA00004141"/>
    </source>
</evidence>